<dbReference type="PANTHER" id="PTHR46557">
    <property type="entry name" value="SERINE/THREONINE-PROTEIN PHOSPHATASE 1 REGULATORY SUBUNIT 10-RELATED"/>
    <property type="match status" value="1"/>
</dbReference>
<keyword evidence="7" id="KW-1185">Reference proteome</keyword>
<evidence type="ECO:0000259" key="5">
    <source>
        <dbReference type="PROSITE" id="PS51319"/>
    </source>
</evidence>
<dbReference type="GO" id="GO:0008157">
    <property type="term" value="F:protein phosphatase 1 binding"/>
    <property type="evidence" value="ECO:0007669"/>
    <property type="project" value="TreeGrafter"/>
</dbReference>
<dbReference type="InterPro" id="IPR035441">
    <property type="entry name" value="TFIIS/LEDGF_dom_sf"/>
</dbReference>
<dbReference type="SUPFAM" id="SSF47676">
    <property type="entry name" value="Conserved domain common to transcription factors TFIIS, elongin A, CRSP70"/>
    <property type="match status" value="1"/>
</dbReference>
<keyword evidence="2 3" id="KW-0539">Nucleus</keyword>
<feature type="compositionally biased region" description="Basic and acidic residues" evidence="4">
    <location>
        <begin position="224"/>
        <end position="234"/>
    </location>
</feature>
<evidence type="ECO:0000256" key="2">
    <source>
        <dbReference type="ARBA" id="ARBA00023242"/>
    </source>
</evidence>
<evidence type="ECO:0000313" key="7">
    <source>
        <dbReference type="Proteomes" id="UP001208570"/>
    </source>
</evidence>
<feature type="compositionally biased region" description="Basic and acidic residues" evidence="4">
    <location>
        <begin position="249"/>
        <end position="259"/>
    </location>
</feature>
<feature type="compositionally biased region" description="Basic residues" evidence="4">
    <location>
        <begin position="205"/>
        <end position="215"/>
    </location>
</feature>
<dbReference type="PANTHER" id="PTHR46557:SF1">
    <property type="entry name" value="SERINE_THREONINE-PROTEIN PHOSPHATASE 1 REGULATORY SUBUNIT 10"/>
    <property type="match status" value="1"/>
</dbReference>
<organism evidence="6 7">
    <name type="scientific">Paralvinella palmiformis</name>
    <dbReference type="NCBI Taxonomy" id="53620"/>
    <lineage>
        <taxon>Eukaryota</taxon>
        <taxon>Metazoa</taxon>
        <taxon>Spiralia</taxon>
        <taxon>Lophotrochozoa</taxon>
        <taxon>Annelida</taxon>
        <taxon>Polychaeta</taxon>
        <taxon>Sedentaria</taxon>
        <taxon>Canalipalpata</taxon>
        <taxon>Terebellida</taxon>
        <taxon>Terebelliformia</taxon>
        <taxon>Alvinellidae</taxon>
        <taxon>Paralvinella</taxon>
    </lineage>
</organism>
<dbReference type="EMBL" id="JAODUP010000021">
    <property type="protein sequence ID" value="KAK2168012.1"/>
    <property type="molecule type" value="Genomic_DNA"/>
</dbReference>
<dbReference type="InterPro" id="IPR003617">
    <property type="entry name" value="TFIIS/CRSP70_N_sub"/>
</dbReference>
<sequence length="340" mass="37872">MNLSLSTPVDKGGRKGHSFNFSSPYTADQWFKNTAAPKYRCNGVGLRAMVERLSPTADPHAPMTCSDMMLAEEGSMKSLEEVDRIVSLMQESQKMVSRCIYLNIVKSTADEEILKKFISIGGWDILNTWLHEAKLENNIPLLTEILKVYNQLPVNLELLKQNNCAKTIKHLTRLDDEGVKNLSNDIVNSWMKTIKHKNEGSSEKPKKKTKKHHQKYSASGESNLMKDNDSRESMDSNGETSPNNNSNDSNDKTMDDSKETSPNNASVNLVTKRKTAKTAPSKFRSTGNNDDENVGNCKRPVAIICVTTSFHAQIPILRQLYGTRCAAAAARNMMPTLCGL</sequence>
<dbReference type="Pfam" id="PF08711">
    <property type="entry name" value="Med26"/>
    <property type="match status" value="1"/>
</dbReference>
<feature type="domain" description="TFIIS N-terminal" evidence="5">
    <location>
        <begin position="124"/>
        <end position="197"/>
    </location>
</feature>
<dbReference type="GO" id="GO:0005634">
    <property type="term" value="C:nucleus"/>
    <property type="evidence" value="ECO:0007669"/>
    <property type="project" value="UniProtKB-SubCell"/>
</dbReference>
<dbReference type="AlphaFoldDB" id="A0AAD9KB16"/>
<evidence type="ECO:0000256" key="3">
    <source>
        <dbReference type="PROSITE-ProRule" id="PRU00649"/>
    </source>
</evidence>
<feature type="region of interest" description="Disordered" evidence="4">
    <location>
        <begin position="193"/>
        <end position="294"/>
    </location>
</feature>
<evidence type="ECO:0000313" key="6">
    <source>
        <dbReference type="EMBL" id="KAK2168012.1"/>
    </source>
</evidence>
<dbReference type="Gene3D" id="1.20.930.10">
    <property type="entry name" value="Conserved domain common to transcription factors TFIIS, elongin A, CRSP70"/>
    <property type="match status" value="1"/>
</dbReference>
<dbReference type="GO" id="GO:0000785">
    <property type="term" value="C:chromatin"/>
    <property type="evidence" value="ECO:0007669"/>
    <property type="project" value="TreeGrafter"/>
</dbReference>
<dbReference type="InterPro" id="IPR017923">
    <property type="entry name" value="TFIIS_N"/>
</dbReference>
<dbReference type="SMART" id="SM00509">
    <property type="entry name" value="TFS2N"/>
    <property type="match status" value="1"/>
</dbReference>
<comment type="caution">
    <text evidence="6">The sequence shown here is derived from an EMBL/GenBank/DDBJ whole genome shotgun (WGS) entry which is preliminary data.</text>
</comment>
<reference evidence="6" key="1">
    <citation type="journal article" date="2023" name="Mol. Biol. Evol.">
        <title>Third-Generation Sequencing Reveals the Adaptive Role of the Epigenome in Three Deep-Sea Polychaetes.</title>
        <authorList>
            <person name="Perez M."/>
            <person name="Aroh O."/>
            <person name="Sun Y."/>
            <person name="Lan Y."/>
            <person name="Juniper S.K."/>
            <person name="Young C.R."/>
            <person name="Angers B."/>
            <person name="Qian P.Y."/>
        </authorList>
    </citation>
    <scope>NUCLEOTIDE SEQUENCE</scope>
    <source>
        <strain evidence="6">P08H-3</strain>
    </source>
</reference>
<accession>A0AAD9KB16</accession>
<proteinExistence type="predicted"/>
<feature type="compositionally biased region" description="Polar residues" evidence="4">
    <location>
        <begin position="260"/>
        <end position="269"/>
    </location>
</feature>
<evidence type="ECO:0000256" key="1">
    <source>
        <dbReference type="ARBA" id="ARBA00004123"/>
    </source>
</evidence>
<protein>
    <recommendedName>
        <fullName evidence="5">TFIIS N-terminal domain-containing protein</fullName>
    </recommendedName>
</protein>
<dbReference type="GO" id="GO:0072357">
    <property type="term" value="C:PTW/PP1 phosphatase complex"/>
    <property type="evidence" value="ECO:0007669"/>
    <property type="project" value="TreeGrafter"/>
</dbReference>
<name>A0AAD9KB16_9ANNE</name>
<dbReference type="Proteomes" id="UP001208570">
    <property type="component" value="Unassembled WGS sequence"/>
</dbReference>
<dbReference type="PROSITE" id="PS51319">
    <property type="entry name" value="TFIIS_N"/>
    <property type="match status" value="1"/>
</dbReference>
<evidence type="ECO:0000256" key="4">
    <source>
        <dbReference type="SAM" id="MobiDB-lite"/>
    </source>
</evidence>
<gene>
    <name evidence="6" type="ORF">LSH36_21g02059</name>
</gene>
<comment type="subcellular location">
    <subcellularLocation>
        <location evidence="1 3">Nucleus</location>
    </subcellularLocation>
</comment>